<comment type="caution">
    <text evidence="3">The sequence shown here is derived from an EMBL/GenBank/DDBJ whole genome shotgun (WGS) entry which is preliminary data.</text>
</comment>
<evidence type="ECO:0000313" key="4">
    <source>
        <dbReference type="Proteomes" id="UP000479293"/>
    </source>
</evidence>
<keyword evidence="4" id="KW-1185">Reference proteome</keyword>
<sequence length="216" mass="23174">MLHLKLAPLGIVLMLLGSACQGPAENKNTGTPEVSVPSADSVSTAPARDTGDSYSQKSPNPDWLLKAGKGAGQTQLQATSESVVERLGPPDDGDAAMMHAVMVWYADSTLKTGHSLAIFTARDPGNDPAARITEIRVNSPRFETSEGIRVGTPLADIVKRFQIQKVKEYNEKGRSYTLYDDKAAGIAFEIDAEDRCQAVIIHIAGKPFVGSYLTFP</sequence>
<feature type="chain" id="PRO_5028995628" description="Lipoprotein" evidence="2">
    <location>
        <begin position="25"/>
        <end position="216"/>
    </location>
</feature>
<feature type="region of interest" description="Disordered" evidence="1">
    <location>
        <begin position="24"/>
        <end position="91"/>
    </location>
</feature>
<dbReference type="RefSeq" id="WP_152760946.1">
    <property type="nucleotide sequence ID" value="NZ_WHLY01000002.1"/>
</dbReference>
<reference evidence="3 4" key="1">
    <citation type="submission" date="2019-10" db="EMBL/GenBank/DDBJ databases">
        <title>Draft Genome Sequence of Cytophagaceae sp. SJW1-29.</title>
        <authorList>
            <person name="Choi A."/>
        </authorList>
    </citation>
    <scope>NUCLEOTIDE SEQUENCE [LARGE SCALE GENOMIC DNA]</scope>
    <source>
        <strain evidence="3 4">SJW1-29</strain>
    </source>
</reference>
<feature type="compositionally biased region" description="Polar residues" evidence="1">
    <location>
        <begin position="26"/>
        <end position="44"/>
    </location>
</feature>
<keyword evidence="2" id="KW-0732">Signal</keyword>
<proteinExistence type="predicted"/>
<dbReference type="EMBL" id="WHLY01000002">
    <property type="protein sequence ID" value="MPR34592.1"/>
    <property type="molecule type" value="Genomic_DNA"/>
</dbReference>
<evidence type="ECO:0008006" key="5">
    <source>
        <dbReference type="Google" id="ProtNLM"/>
    </source>
</evidence>
<gene>
    <name evidence="3" type="ORF">GBK04_14805</name>
</gene>
<evidence type="ECO:0000256" key="2">
    <source>
        <dbReference type="SAM" id="SignalP"/>
    </source>
</evidence>
<name>A0A7C9FS51_9BACT</name>
<evidence type="ECO:0000256" key="1">
    <source>
        <dbReference type="SAM" id="MobiDB-lite"/>
    </source>
</evidence>
<organism evidence="3 4">
    <name type="scientific">Salmonirosea aquatica</name>
    <dbReference type="NCBI Taxonomy" id="2654236"/>
    <lineage>
        <taxon>Bacteria</taxon>
        <taxon>Pseudomonadati</taxon>
        <taxon>Bacteroidota</taxon>
        <taxon>Cytophagia</taxon>
        <taxon>Cytophagales</taxon>
        <taxon>Spirosomataceae</taxon>
        <taxon>Salmonirosea</taxon>
    </lineage>
</organism>
<evidence type="ECO:0000313" key="3">
    <source>
        <dbReference type="EMBL" id="MPR34592.1"/>
    </source>
</evidence>
<feature type="compositionally biased region" description="Polar residues" evidence="1">
    <location>
        <begin position="72"/>
        <end position="82"/>
    </location>
</feature>
<dbReference type="AlphaFoldDB" id="A0A7C9FS51"/>
<protein>
    <recommendedName>
        <fullName evidence="5">Lipoprotein</fullName>
    </recommendedName>
</protein>
<feature type="signal peptide" evidence="2">
    <location>
        <begin position="1"/>
        <end position="24"/>
    </location>
</feature>
<accession>A0A7C9FS51</accession>
<dbReference type="Proteomes" id="UP000479293">
    <property type="component" value="Unassembled WGS sequence"/>
</dbReference>
<dbReference type="PROSITE" id="PS51257">
    <property type="entry name" value="PROKAR_LIPOPROTEIN"/>
    <property type="match status" value="1"/>
</dbReference>